<evidence type="ECO:0000313" key="2">
    <source>
        <dbReference type="Proteomes" id="UP001057520"/>
    </source>
</evidence>
<evidence type="ECO:0008006" key="3">
    <source>
        <dbReference type="Google" id="ProtNLM"/>
    </source>
</evidence>
<name>A0ABY4ZWX9_9CAUL</name>
<accession>A0ABY4ZWX9</accession>
<sequence>MAGARARPSPREAGALPMTDLTADQEAALLDSLATVCRDAGYVVEAIDRGLEVSGGDDDGAFYLLPDHGWLQARCLVLAPEDLAEARDLTALFETVALAQFRLIGCRFGYDAETGLWLVEDLYPGFEAARVPAVLEQLTFIWDALEALFEAALAGTVPGEDAFDAAFDLEAASPAH</sequence>
<evidence type="ECO:0000313" key="1">
    <source>
        <dbReference type="EMBL" id="USQ97061.1"/>
    </source>
</evidence>
<reference evidence="1 2" key="1">
    <citation type="submission" date="2022-04" db="EMBL/GenBank/DDBJ databases">
        <title>Genome sequence of soybean root-associated Caulobacter segnis RL271.</title>
        <authorList>
            <person name="Longley R."/>
            <person name="Bonito G."/>
            <person name="Trigodet F."/>
            <person name="Crosson S."/>
            <person name="Fiebig A."/>
        </authorList>
    </citation>
    <scope>NUCLEOTIDE SEQUENCE [LARGE SCALE GENOMIC DNA]</scope>
    <source>
        <strain evidence="1 2">RL271</strain>
    </source>
</reference>
<dbReference type="EMBL" id="CP096040">
    <property type="protein sequence ID" value="USQ97061.1"/>
    <property type="molecule type" value="Genomic_DNA"/>
</dbReference>
<proteinExistence type="predicted"/>
<gene>
    <name evidence="1" type="ORF">MZV50_05770</name>
</gene>
<protein>
    <recommendedName>
        <fullName evidence="3">YbjN domain-containing protein</fullName>
    </recommendedName>
</protein>
<dbReference type="Proteomes" id="UP001057520">
    <property type="component" value="Chromosome"/>
</dbReference>
<keyword evidence="2" id="KW-1185">Reference proteome</keyword>
<organism evidence="1 2">
    <name type="scientific">Caulobacter segnis</name>
    <dbReference type="NCBI Taxonomy" id="88688"/>
    <lineage>
        <taxon>Bacteria</taxon>
        <taxon>Pseudomonadati</taxon>
        <taxon>Pseudomonadota</taxon>
        <taxon>Alphaproteobacteria</taxon>
        <taxon>Caulobacterales</taxon>
        <taxon>Caulobacteraceae</taxon>
        <taxon>Caulobacter</taxon>
    </lineage>
</organism>